<gene>
    <name evidence="3" type="ORF">FM069_11405</name>
</gene>
<evidence type="ECO:0000256" key="1">
    <source>
        <dbReference type="SAM" id="MobiDB-lite"/>
    </source>
</evidence>
<evidence type="ECO:0000256" key="2">
    <source>
        <dbReference type="SAM" id="SignalP"/>
    </source>
</evidence>
<feature type="region of interest" description="Disordered" evidence="1">
    <location>
        <begin position="40"/>
        <end position="62"/>
    </location>
</feature>
<dbReference type="AlphaFoldDB" id="A0A553GYM8"/>
<dbReference type="EMBL" id="VJOY01000007">
    <property type="protein sequence ID" value="TRX74607.1"/>
    <property type="molecule type" value="Genomic_DNA"/>
</dbReference>
<sequence length="62" mass="6449">MKTLATALLSASALLFATLGHAEESPAFIAHVEAVQKGAAQTTSHDETIARLNAESAARRDS</sequence>
<comment type="caution">
    <text evidence="3">The sequence shown here is derived from an EMBL/GenBank/DDBJ whole genome shotgun (WGS) entry which is preliminary data.</text>
</comment>
<organism evidence="3 4">
    <name type="scientific">Pseudomonas mangiferae</name>
    <dbReference type="NCBI Taxonomy" id="2593654"/>
    <lineage>
        <taxon>Bacteria</taxon>
        <taxon>Pseudomonadati</taxon>
        <taxon>Pseudomonadota</taxon>
        <taxon>Gammaproteobacteria</taxon>
        <taxon>Pseudomonadales</taxon>
        <taxon>Pseudomonadaceae</taxon>
        <taxon>Pseudomonas</taxon>
    </lineage>
</organism>
<evidence type="ECO:0000313" key="3">
    <source>
        <dbReference type="EMBL" id="TRX74607.1"/>
    </source>
</evidence>
<dbReference type="Proteomes" id="UP000315235">
    <property type="component" value="Unassembled WGS sequence"/>
</dbReference>
<feature type="signal peptide" evidence="2">
    <location>
        <begin position="1"/>
        <end position="22"/>
    </location>
</feature>
<dbReference type="RefSeq" id="WP_143488432.1">
    <property type="nucleotide sequence ID" value="NZ_VJOY01000007.1"/>
</dbReference>
<keyword evidence="2" id="KW-0732">Signal</keyword>
<protein>
    <recommendedName>
        <fullName evidence="5">DUF4148 domain-containing protein</fullName>
    </recommendedName>
</protein>
<reference evidence="3 4" key="1">
    <citation type="submission" date="2019-07" db="EMBL/GenBank/DDBJ databases">
        <title>Pseudomonas mangiferae sp. nov., isolated from bark of mango tree in Thailand.</title>
        <authorList>
            <person name="Srisuk N."/>
            <person name="Anurat P."/>
        </authorList>
    </citation>
    <scope>NUCLEOTIDE SEQUENCE [LARGE SCALE GENOMIC DNA]</scope>
    <source>
        <strain evidence="3 4">DMKU_BBB3-04</strain>
    </source>
</reference>
<name>A0A553GYM8_9PSED</name>
<proteinExistence type="predicted"/>
<keyword evidence="4" id="KW-1185">Reference proteome</keyword>
<evidence type="ECO:0000313" key="4">
    <source>
        <dbReference type="Proteomes" id="UP000315235"/>
    </source>
</evidence>
<evidence type="ECO:0008006" key="5">
    <source>
        <dbReference type="Google" id="ProtNLM"/>
    </source>
</evidence>
<feature type="chain" id="PRO_5021746617" description="DUF4148 domain-containing protein" evidence="2">
    <location>
        <begin position="23"/>
        <end position="62"/>
    </location>
</feature>
<accession>A0A553GYM8</accession>